<reference evidence="1 2" key="1">
    <citation type="submission" date="2021-06" db="EMBL/GenBank/DDBJ databases">
        <authorList>
            <person name="Palmer J.M."/>
        </authorList>
    </citation>
    <scope>NUCLEOTIDE SEQUENCE [LARGE SCALE GENOMIC DNA]</scope>
    <source>
        <strain evidence="2">if_2019</strain>
        <tissue evidence="1">Muscle</tissue>
    </source>
</reference>
<proteinExistence type="predicted"/>
<protein>
    <submittedName>
        <fullName evidence="1">Uncharacterized protein</fullName>
    </submittedName>
</protein>
<dbReference type="Proteomes" id="UP001482620">
    <property type="component" value="Unassembled WGS sequence"/>
</dbReference>
<keyword evidence="2" id="KW-1185">Reference proteome</keyword>
<evidence type="ECO:0000313" key="1">
    <source>
        <dbReference type="EMBL" id="MEQ2244435.1"/>
    </source>
</evidence>
<sequence length="113" mass="12815">MKLQPARGKKTQCIFLTCCNYPVSWPEVIFSTEQRQICLKGTKSDTAKEVRPFQAQNSQQIHPFLTSYPEISNANPSLASDVSLKPSFTQMRMDADTHAHHNSFFNNILSIPQ</sequence>
<gene>
    <name evidence="1" type="ORF">ILYODFUR_017112</name>
</gene>
<evidence type="ECO:0000313" key="2">
    <source>
        <dbReference type="Proteomes" id="UP001482620"/>
    </source>
</evidence>
<comment type="caution">
    <text evidence="1">The sequence shown here is derived from an EMBL/GenBank/DDBJ whole genome shotgun (WGS) entry which is preliminary data.</text>
</comment>
<dbReference type="EMBL" id="JAHRIQ010071105">
    <property type="protein sequence ID" value="MEQ2244435.1"/>
    <property type="molecule type" value="Genomic_DNA"/>
</dbReference>
<accession>A0ABV0UH17</accession>
<organism evidence="1 2">
    <name type="scientific">Ilyodon furcidens</name>
    <name type="common">goldbreast splitfin</name>
    <dbReference type="NCBI Taxonomy" id="33524"/>
    <lineage>
        <taxon>Eukaryota</taxon>
        <taxon>Metazoa</taxon>
        <taxon>Chordata</taxon>
        <taxon>Craniata</taxon>
        <taxon>Vertebrata</taxon>
        <taxon>Euteleostomi</taxon>
        <taxon>Actinopterygii</taxon>
        <taxon>Neopterygii</taxon>
        <taxon>Teleostei</taxon>
        <taxon>Neoteleostei</taxon>
        <taxon>Acanthomorphata</taxon>
        <taxon>Ovalentaria</taxon>
        <taxon>Atherinomorphae</taxon>
        <taxon>Cyprinodontiformes</taxon>
        <taxon>Goodeidae</taxon>
        <taxon>Ilyodon</taxon>
    </lineage>
</organism>
<name>A0ABV0UH17_9TELE</name>